<accession>A0A086K4M4</accession>
<reference evidence="1 2" key="1">
    <citation type="submission" date="2014-03" db="EMBL/GenBank/DDBJ databases">
        <authorList>
            <person name="Sibley D."/>
            <person name="Venepally P."/>
            <person name="Karamycheva S."/>
            <person name="Hadjithomas M."/>
            <person name="Khan A."/>
            <person name="Brunk B."/>
            <person name="Roos D."/>
            <person name="Caler E."/>
            <person name="Lorenzi H."/>
        </authorList>
    </citation>
    <scope>NUCLEOTIDE SEQUENCE [LARGE SCALE GENOMIC DNA]</scope>
    <source>
        <strain evidence="2">p89</strain>
    </source>
</reference>
<proteinExistence type="predicted"/>
<dbReference type="Proteomes" id="UP000028828">
    <property type="component" value="Unassembled WGS sequence"/>
</dbReference>
<evidence type="ECO:0000313" key="1">
    <source>
        <dbReference type="EMBL" id="KFG39342.1"/>
    </source>
</evidence>
<protein>
    <submittedName>
        <fullName evidence="1">Uncharacterized protein</fullName>
    </submittedName>
</protein>
<feature type="non-terminal residue" evidence="1">
    <location>
        <position position="1"/>
    </location>
</feature>
<evidence type="ECO:0000313" key="2">
    <source>
        <dbReference type="Proteomes" id="UP000028828"/>
    </source>
</evidence>
<dbReference type="VEuPathDB" id="ToxoDB:TGP89_238260B"/>
<gene>
    <name evidence="1" type="ORF">TGP89_238260B</name>
</gene>
<dbReference type="EMBL" id="AEYI02001279">
    <property type="protein sequence ID" value="KFG39342.1"/>
    <property type="molecule type" value="Genomic_DNA"/>
</dbReference>
<name>A0A086K4M4_TOXGO</name>
<organism evidence="1 2">
    <name type="scientific">Toxoplasma gondii p89</name>
    <dbReference type="NCBI Taxonomy" id="943119"/>
    <lineage>
        <taxon>Eukaryota</taxon>
        <taxon>Sar</taxon>
        <taxon>Alveolata</taxon>
        <taxon>Apicomplexa</taxon>
        <taxon>Conoidasida</taxon>
        <taxon>Coccidia</taxon>
        <taxon>Eucoccidiorida</taxon>
        <taxon>Eimeriorina</taxon>
        <taxon>Sarcocystidae</taxon>
        <taxon>Toxoplasma</taxon>
    </lineage>
</organism>
<feature type="non-terminal residue" evidence="1">
    <location>
        <position position="35"/>
    </location>
</feature>
<dbReference type="AlphaFoldDB" id="A0A086K4M4"/>
<sequence length="35" mass="3723">EQEAKGKGVCFSCSFPTARISSSGVLFPTGANWFL</sequence>
<comment type="caution">
    <text evidence="1">The sequence shown here is derived from an EMBL/GenBank/DDBJ whole genome shotgun (WGS) entry which is preliminary data.</text>
</comment>